<dbReference type="EMBL" id="JANBPW010006059">
    <property type="protein sequence ID" value="KAJ1931326.1"/>
    <property type="molecule type" value="Genomic_DNA"/>
</dbReference>
<gene>
    <name evidence="1" type="ORF">FBU59_006750</name>
</gene>
<dbReference type="Proteomes" id="UP001150603">
    <property type="component" value="Unassembled WGS sequence"/>
</dbReference>
<reference evidence="1" key="1">
    <citation type="submission" date="2022-07" db="EMBL/GenBank/DDBJ databases">
        <title>Phylogenomic reconstructions and comparative analyses of Kickxellomycotina fungi.</title>
        <authorList>
            <person name="Reynolds N.K."/>
            <person name="Stajich J.E."/>
            <person name="Barry K."/>
            <person name="Grigoriev I.V."/>
            <person name="Crous P."/>
            <person name="Smith M.E."/>
        </authorList>
    </citation>
    <scope>NUCLEOTIDE SEQUENCE</scope>
    <source>
        <strain evidence="1">NRRL 5244</strain>
    </source>
</reference>
<feature type="non-terminal residue" evidence="1">
    <location>
        <position position="128"/>
    </location>
</feature>
<sequence length="128" mass="14288">MSFNADEYTDKMLEGVKSAMQLAVENQNLTVDLAHVLLAFWEQDDGYLKNIIDKVGAQPVEFERAIRSTIARLPAQDPAPPEPGFSRSFFEALPQAKKEMQAMGDSLVAVDTFLLALTYQKSVHEILD</sequence>
<keyword evidence="2" id="KW-1185">Reference proteome</keyword>
<evidence type="ECO:0000313" key="1">
    <source>
        <dbReference type="EMBL" id="KAJ1931326.1"/>
    </source>
</evidence>
<evidence type="ECO:0000313" key="2">
    <source>
        <dbReference type="Proteomes" id="UP001150603"/>
    </source>
</evidence>
<name>A0ACC1IYY5_9FUNG</name>
<proteinExistence type="predicted"/>
<organism evidence="1 2">
    <name type="scientific">Linderina macrospora</name>
    <dbReference type="NCBI Taxonomy" id="4868"/>
    <lineage>
        <taxon>Eukaryota</taxon>
        <taxon>Fungi</taxon>
        <taxon>Fungi incertae sedis</taxon>
        <taxon>Zoopagomycota</taxon>
        <taxon>Kickxellomycotina</taxon>
        <taxon>Kickxellomycetes</taxon>
        <taxon>Kickxellales</taxon>
        <taxon>Kickxellaceae</taxon>
        <taxon>Linderina</taxon>
    </lineage>
</organism>
<protein>
    <submittedName>
        <fullName evidence="1">Uncharacterized protein</fullName>
    </submittedName>
</protein>
<comment type="caution">
    <text evidence="1">The sequence shown here is derived from an EMBL/GenBank/DDBJ whole genome shotgun (WGS) entry which is preliminary data.</text>
</comment>
<accession>A0ACC1IYY5</accession>